<gene>
    <name evidence="2" type="ORF">SAMN06269185_1070</name>
</gene>
<dbReference type="RefSeq" id="WP_097008025.1">
    <property type="nucleotide sequence ID" value="NZ_OBEJ01000001.1"/>
</dbReference>
<keyword evidence="1" id="KW-1133">Transmembrane helix</keyword>
<feature type="transmembrane region" description="Helical" evidence="1">
    <location>
        <begin position="56"/>
        <end position="77"/>
    </location>
</feature>
<keyword evidence="1" id="KW-0812">Transmembrane</keyword>
<reference evidence="2 3" key="1">
    <citation type="submission" date="2017-09" db="EMBL/GenBank/DDBJ databases">
        <authorList>
            <person name="Ehlers B."/>
            <person name="Leendertz F.H."/>
        </authorList>
    </citation>
    <scope>NUCLEOTIDE SEQUENCE [LARGE SCALE GENOMIC DNA]</scope>
    <source>
        <strain evidence="2 3">DSM 27208</strain>
    </source>
</reference>
<sequence length="91" mass="10077">MRRHLNRLLAAAFSLLAVYVLGIVFDTAGAELMQVARDHGVQNGPFAPVLNAAEGITSFIIPFMIVGIVLWVIYGTVSQERREEVRRRIGP</sequence>
<dbReference type="EMBL" id="OBEJ01000001">
    <property type="protein sequence ID" value="SNZ06161.1"/>
    <property type="molecule type" value="Genomic_DNA"/>
</dbReference>
<keyword evidence="1" id="KW-0472">Membrane</keyword>
<name>A0A285NET7_NATPI</name>
<proteinExistence type="predicted"/>
<evidence type="ECO:0000313" key="2">
    <source>
        <dbReference type="EMBL" id="SNZ06161.1"/>
    </source>
</evidence>
<keyword evidence="3" id="KW-1185">Reference proteome</keyword>
<dbReference type="AlphaFoldDB" id="A0A285NET7"/>
<dbReference type="Proteomes" id="UP000219453">
    <property type="component" value="Unassembled WGS sequence"/>
</dbReference>
<evidence type="ECO:0000313" key="3">
    <source>
        <dbReference type="Proteomes" id="UP000219453"/>
    </source>
</evidence>
<protein>
    <submittedName>
        <fullName evidence="2">Uncharacterized protein</fullName>
    </submittedName>
</protein>
<organism evidence="2 3">
    <name type="scientific">Natronoarchaeum philippinense</name>
    <dbReference type="NCBI Taxonomy" id="558529"/>
    <lineage>
        <taxon>Archaea</taxon>
        <taxon>Methanobacteriati</taxon>
        <taxon>Methanobacteriota</taxon>
        <taxon>Stenosarchaea group</taxon>
        <taxon>Halobacteria</taxon>
        <taxon>Halobacteriales</taxon>
        <taxon>Natronoarchaeaceae</taxon>
    </lineage>
</organism>
<evidence type="ECO:0000256" key="1">
    <source>
        <dbReference type="SAM" id="Phobius"/>
    </source>
</evidence>
<accession>A0A285NET7</accession>